<proteinExistence type="predicted"/>
<dbReference type="AlphaFoldDB" id="A6VUJ3"/>
<dbReference type="InterPro" id="IPR011990">
    <property type="entry name" value="TPR-like_helical_dom_sf"/>
</dbReference>
<dbReference type="eggNOG" id="COG0790">
    <property type="taxonomic scope" value="Bacteria"/>
</dbReference>
<dbReference type="Gene3D" id="1.25.40.10">
    <property type="entry name" value="Tetratricopeptide repeat domain"/>
    <property type="match status" value="1"/>
</dbReference>
<dbReference type="HOGENOM" id="CLU_871381_0_0_6"/>
<dbReference type="KEGG" id="mmw:Mmwyl1_1193"/>
<protein>
    <recommendedName>
        <fullName evidence="2">Sel1 repeat family protein</fullName>
    </recommendedName>
</protein>
<dbReference type="SUPFAM" id="SSF81901">
    <property type="entry name" value="HCP-like"/>
    <property type="match status" value="1"/>
</dbReference>
<organism evidence="1">
    <name type="scientific">Marinomonas sp. (strain MWYL1)</name>
    <dbReference type="NCBI Taxonomy" id="400668"/>
    <lineage>
        <taxon>Bacteria</taxon>
        <taxon>Pseudomonadati</taxon>
        <taxon>Pseudomonadota</taxon>
        <taxon>Gammaproteobacteria</taxon>
        <taxon>Oceanospirillales</taxon>
        <taxon>Oceanospirillaceae</taxon>
        <taxon>Marinomonas</taxon>
    </lineage>
</organism>
<reference evidence="1" key="1">
    <citation type="submission" date="2007-06" db="EMBL/GenBank/DDBJ databases">
        <title>Complete sequence of Marinomonas sp. MWYL1.</title>
        <authorList>
            <consortium name="US DOE Joint Genome Institute"/>
            <person name="Copeland A."/>
            <person name="Lucas S."/>
            <person name="Lapidus A."/>
            <person name="Barry K."/>
            <person name="Glavina del Rio T."/>
            <person name="Dalin E."/>
            <person name="Tice H."/>
            <person name="Pitluck S."/>
            <person name="Kiss H."/>
            <person name="Brettin T."/>
            <person name="Bruce D."/>
            <person name="Detter J.C."/>
            <person name="Han C."/>
            <person name="Schmutz J."/>
            <person name="Larimer F."/>
            <person name="Land M."/>
            <person name="Hauser L."/>
            <person name="Kyrpides N."/>
            <person name="Kim E."/>
            <person name="Johnston A.W.B."/>
            <person name="Todd J.D."/>
            <person name="Rogers R."/>
            <person name="Wexler M."/>
            <person name="Bond P.L."/>
            <person name="Li Y."/>
            <person name="Richardson P."/>
        </authorList>
    </citation>
    <scope>NUCLEOTIDE SEQUENCE [LARGE SCALE GENOMIC DNA]</scope>
    <source>
        <strain evidence="1">MWYL1</strain>
    </source>
</reference>
<accession>A6VUJ3</accession>
<dbReference type="EMBL" id="CP000749">
    <property type="protein sequence ID" value="ABR70122.1"/>
    <property type="molecule type" value="Genomic_DNA"/>
</dbReference>
<name>A6VUJ3_MARMS</name>
<gene>
    <name evidence="1" type="ordered locus">Mmwyl1_1193</name>
</gene>
<evidence type="ECO:0008006" key="2">
    <source>
        <dbReference type="Google" id="ProtNLM"/>
    </source>
</evidence>
<sequence length="338" mass="38660">MEDYRMIQIVKWLISCLVVFSYGSFAATVDEGVDLFNQQKYKQALLVFEPLAEKGDARAMLWLGVTQFQTGEQFAAASTLLQAAEAGSPWAMHLMVPSYNGNCAYLGWPCDEAWMDKAVDEWKKRADEGDGKSMYALLRWGDKPWWAYVPILKKKKYGELVEEAVKAGGYKAASYNMYIPIEMKKNVELLEYEATQGYAPAMMDLYYINDSSSVENLDLARQALSLGYSSGAFSLLFYFSRELPDIETESDIKKLSEDIKDKYKNAYYYSLVEKYFSGEDRTFYIKEKVVNDKGEEVYINILSDSEMKEVESRAQEFVKDLTINMFLDDSTVGALVER</sequence>
<dbReference type="STRING" id="400668.Mmwyl1_1193"/>
<evidence type="ECO:0000313" key="1">
    <source>
        <dbReference type="EMBL" id="ABR70122.1"/>
    </source>
</evidence>